<dbReference type="RefSeq" id="XP_073561806.1">
    <property type="nucleotide sequence ID" value="XM_073698886.1"/>
</dbReference>
<name>A0ABY2HE64_9HYPO</name>
<protein>
    <submittedName>
        <fullName evidence="2">Uncharacterized protein</fullName>
    </submittedName>
</protein>
<keyword evidence="3" id="KW-1185">Reference proteome</keyword>
<comment type="caution">
    <text evidence="2">The sequence shown here is derived from an EMBL/GenBank/DDBJ whole genome shotgun (WGS) entry which is preliminary data.</text>
</comment>
<accession>A0ABY2HE64</accession>
<evidence type="ECO:0000256" key="1">
    <source>
        <dbReference type="SAM" id="MobiDB-lite"/>
    </source>
</evidence>
<reference evidence="2 3" key="1">
    <citation type="submission" date="2018-01" db="EMBL/GenBank/DDBJ databases">
        <title>Genome characterization of the sugarcane-associated fungus Trichoderma ghanense CCMA-1212 and their application in lignocelulose bioconversion.</title>
        <authorList>
            <person name="Steindorff A.S."/>
            <person name="Mendes T.D."/>
            <person name="Vilela E.S.D."/>
            <person name="Rodrigues D.S."/>
            <person name="Formighieri E.F."/>
            <person name="Melo I.S."/>
            <person name="Favaro L.C.L."/>
        </authorList>
    </citation>
    <scope>NUCLEOTIDE SEQUENCE [LARGE SCALE GENOMIC DNA]</scope>
    <source>
        <strain evidence="2 3">CCMA-1212</strain>
    </source>
</reference>
<organism evidence="2 3">
    <name type="scientific">Trichoderma ghanense</name>
    <dbReference type="NCBI Taxonomy" id="65468"/>
    <lineage>
        <taxon>Eukaryota</taxon>
        <taxon>Fungi</taxon>
        <taxon>Dikarya</taxon>
        <taxon>Ascomycota</taxon>
        <taxon>Pezizomycotina</taxon>
        <taxon>Sordariomycetes</taxon>
        <taxon>Hypocreomycetidae</taxon>
        <taxon>Hypocreales</taxon>
        <taxon>Hypocreaceae</taxon>
        <taxon>Trichoderma</taxon>
    </lineage>
</organism>
<gene>
    <name evidence="2" type="ORF">CCMA1212_001462</name>
</gene>
<evidence type="ECO:0000313" key="2">
    <source>
        <dbReference type="EMBL" id="TFB05605.1"/>
    </source>
</evidence>
<evidence type="ECO:0000313" key="3">
    <source>
        <dbReference type="Proteomes" id="UP001642720"/>
    </source>
</evidence>
<feature type="region of interest" description="Disordered" evidence="1">
    <location>
        <begin position="22"/>
        <end position="75"/>
    </location>
</feature>
<dbReference type="Proteomes" id="UP001642720">
    <property type="component" value="Unassembled WGS sequence"/>
</dbReference>
<proteinExistence type="predicted"/>
<dbReference type="EMBL" id="PPTA01000002">
    <property type="protein sequence ID" value="TFB05605.1"/>
    <property type="molecule type" value="Genomic_DNA"/>
</dbReference>
<sequence>MQYVSLATALAKVEARQLPTASKWEAGTTEQTKQTKPLMPGNEAAAKQGVDTTPAPQYTRHGLEKPRTGPPLAIG</sequence>
<dbReference type="GeneID" id="300573336"/>